<name>F2J5B8_POLGS</name>
<dbReference type="STRING" id="991905.SL003B_2754"/>
<protein>
    <submittedName>
        <fullName evidence="3">GGDEF domain protein</fullName>
    </submittedName>
</protein>
<feature type="domain" description="GGDEF" evidence="2">
    <location>
        <begin position="353"/>
        <end position="487"/>
    </location>
</feature>
<keyword evidence="4" id="KW-1185">Reference proteome</keyword>
<dbReference type="RefSeq" id="WP_013653491.1">
    <property type="nucleotide sequence ID" value="NC_015259.1"/>
</dbReference>
<feature type="transmembrane region" description="Helical" evidence="1">
    <location>
        <begin position="281"/>
        <end position="305"/>
    </location>
</feature>
<dbReference type="HOGENOM" id="CLU_552948_0_0_5"/>
<keyword evidence="1" id="KW-0472">Membrane</keyword>
<dbReference type="SUPFAM" id="SSF55073">
    <property type="entry name" value="Nucleotide cyclase"/>
    <property type="match status" value="1"/>
</dbReference>
<evidence type="ECO:0000313" key="3">
    <source>
        <dbReference type="EMBL" id="ADZ71177.1"/>
    </source>
</evidence>
<reference evidence="3 4" key="1">
    <citation type="journal article" date="2011" name="J. Bacteriol.">
        <title>Complete genome sequence of Polymorphum gilvum SL003B-26A1T, a crude oil-degrading bacterium from oil-polluted saline soil.</title>
        <authorList>
            <person name="Li S.G."/>
            <person name="Tang Y.Q."/>
            <person name="Nie Y."/>
            <person name="Cai M."/>
            <person name="Wu X.L."/>
        </authorList>
    </citation>
    <scope>NUCLEOTIDE SEQUENCE [LARGE SCALE GENOMIC DNA]</scope>
    <source>
        <strain evidence="4">LMG 25793 / CGMCC 1.9160 / SL003B-26A1</strain>
    </source>
</reference>
<dbReference type="KEGG" id="pgv:SL003B_2754"/>
<feature type="transmembrane region" description="Helical" evidence="1">
    <location>
        <begin position="21"/>
        <end position="42"/>
    </location>
</feature>
<dbReference type="Pfam" id="PF05228">
    <property type="entry name" value="CHASE4"/>
    <property type="match status" value="1"/>
</dbReference>
<dbReference type="PROSITE" id="PS50887">
    <property type="entry name" value="GGDEF"/>
    <property type="match status" value="1"/>
</dbReference>
<dbReference type="Gene3D" id="3.30.70.270">
    <property type="match status" value="1"/>
</dbReference>
<proteinExistence type="predicted"/>
<dbReference type="Proteomes" id="UP000008130">
    <property type="component" value="Chromosome"/>
</dbReference>
<organism evidence="3 4">
    <name type="scientific">Polymorphum gilvum (strain LMG 25793 / CGMCC 1.9160 / SL003B-26A1)</name>
    <dbReference type="NCBI Taxonomy" id="991905"/>
    <lineage>
        <taxon>Bacteria</taxon>
        <taxon>Pseudomonadati</taxon>
        <taxon>Pseudomonadota</taxon>
        <taxon>Alphaproteobacteria</taxon>
        <taxon>Rhodobacterales</taxon>
        <taxon>Paracoccaceae</taxon>
        <taxon>Polymorphum</taxon>
    </lineage>
</organism>
<dbReference type="eggNOG" id="COG2199">
    <property type="taxonomic scope" value="Bacteria"/>
</dbReference>
<evidence type="ECO:0000256" key="1">
    <source>
        <dbReference type="SAM" id="Phobius"/>
    </source>
</evidence>
<dbReference type="CDD" id="cd01949">
    <property type="entry name" value="GGDEF"/>
    <property type="match status" value="1"/>
</dbReference>
<dbReference type="PANTHER" id="PTHR44757">
    <property type="entry name" value="DIGUANYLATE CYCLASE DGCP"/>
    <property type="match status" value="1"/>
</dbReference>
<dbReference type="InterPro" id="IPR000160">
    <property type="entry name" value="GGDEF_dom"/>
</dbReference>
<keyword evidence="1" id="KW-0812">Transmembrane</keyword>
<dbReference type="AlphaFoldDB" id="F2J5B8"/>
<dbReference type="SMART" id="SM00267">
    <property type="entry name" value="GGDEF"/>
    <property type="match status" value="1"/>
</dbReference>
<dbReference type="InterPro" id="IPR007892">
    <property type="entry name" value="CHASE4"/>
</dbReference>
<accession>F2J5B8</accession>
<dbReference type="Pfam" id="PF00990">
    <property type="entry name" value="GGDEF"/>
    <property type="match status" value="1"/>
</dbReference>
<dbReference type="InterPro" id="IPR052155">
    <property type="entry name" value="Biofilm_reg_signaling"/>
</dbReference>
<dbReference type="EMBL" id="CP002568">
    <property type="protein sequence ID" value="ADZ71177.1"/>
    <property type="molecule type" value="Genomic_DNA"/>
</dbReference>
<gene>
    <name evidence="3" type="ordered locus">SL003B_2754</name>
</gene>
<dbReference type="PANTHER" id="PTHR44757:SF2">
    <property type="entry name" value="BIOFILM ARCHITECTURE MAINTENANCE PROTEIN MBAA"/>
    <property type="match status" value="1"/>
</dbReference>
<sequence>MKTLAAQDRATARWRTLRISTLVYCLAALLIALATASLAFVGQIASREANDQATANELRLFDNALRDRMLLLARDQLTVARGDRSVANIALRFNPGFVRYEFVDSLWYEFSHNRIFLVDPRGSLLAEAREHEVDFSRRILAPGGALQVIATNAAAHYLANRIAIGDGFGQKSVQGARVDEVAEFAYAMVDGKPALISAMPIVPDDGEVVLPDGPPVVLMSAKFIDDTLVEELNAQLSFPDMTFTAGAGGLPEGVVGRALVAANGMPIGLFRWTGDTPGQHIWSVVVPVILLLGGLIAAAAIGVAWKIGTLSTALEESERDNRHRARHDQLTGLANRLQFSACLDGAVAGLPRQPFALIACDLDRFKAVNDTYGHAAGDAVIRTVAERLSATVGAAGVVGRIGGDEFVILVHGFADRPRLMVLAQQILAGLRLPVTLGDGKAADIGISLGIARAPGCAATGEGLMAAADRALYAAKARGRGLAVFAEDPDDNPLDHAPPRISDAA</sequence>
<dbReference type="NCBIfam" id="TIGR00254">
    <property type="entry name" value="GGDEF"/>
    <property type="match status" value="1"/>
</dbReference>
<dbReference type="InterPro" id="IPR043128">
    <property type="entry name" value="Rev_trsase/Diguanyl_cyclase"/>
</dbReference>
<dbReference type="InterPro" id="IPR029787">
    <property type="entry name" value="Nucleotide_cyclase"/>
</dbReference>
<keyword evidence="1" id="KW-1133">Transmembrane helix</keyword>
<evidence type="ECO:0000313" key="4">
    <source>
        <dbReference type="Proteomes" id="UP000008130"/>
    </source>
</evidence>
<evidence type="ECO:0000259" key="2">
    <source>
        <dbReference type="PROSITE" id="PS50887"/>
    </source>
</evidence>